<dbReference type="PANTHER" id="PTHR47738">
    <property type="entry name" value="PTS SYSTEM FRUCTOSE-LIKE EIIA COMPONENT-RELATED"/>
    <property type="match status" value="1"/>
</dbReference>
<dbReference type="AlphaFoldDB" id="A0A1H0A3K6"/>
<dbReference type="InterPro" id="IPR002178">
    <property type="entry name" value="PTS_EIIA_type-2_dom"/>
</dbReference>
<dbReference type="Proteomes" id="UP000199671">
    <property type="component" value="Unassembled WGS sequence"/>
</dbReference>
<dbReference type="Pfam" id="PF00359">
    <property type="entry name" value="PTS_EIIA_2"/>
    <property type="match status" value="1"/>
</dbReference>
<feature type="domain" description="PTS EIIA type-2" evidence="1">
    <location>
        <begin position="4"/>
        <end position="151"/>
    </location>
</feature>
<protein>
    <submittedName>
        <fullName evidence="2">PTS system, galactitol-specific IIA component</fullName>
    </submittedName>
</protein>
<name>A0A1H0A3K6_9ACTO</name>
<dbReference type="Gene3D" id="3.40.930.10">
    <property type="entry name" value="Mannitol-specific EII, Chain A"/>
    <property type="match status" value="1"/>
</dbReference>
<dbReference type="InterPro" id="IPR051541">
    <property type="entry name" value="PTS_SugarTrans_NitroReg"/>
</dbReference>
<dbReference type="SUPFAM" id="SSF55804">
    <property type="entry name" value="Phoshotransferase/anion transport protein"/>
    <property type="match status" value="1"/>
</dbReference>
<dbReference type="CDD" id="cd00211">
    <property type="entry name" value="PTS_IIA_fru"/>
    <property type="match status" value="1"/>
</dbReference>
<evidence type="ECO:0000313" key="3">
    <source>
        <dbReference type="Proteomes" id="UP000199671"/>
    </source>
</evidence>
<organism evidence="2 3">
    <name type="scientific">Actinomyces ruminicola</name>
    <dbReference type="NCBI Taxonomy" id="332524"/>
    <lineage>
        <taxon>Bacteria</taxon>
        <taxon>Bacillati</taxon>
        <taxon>Actinomycetota</taxon>
        <taxon>Actinomycetes</taxon>
        <taxon>Actinomycetales</taxon>
        <taxon>Actinomycetaceae</taxon>
        <taxon>Actinomyces</taxon>
    </lineage>
</organism>
<dbReference type="PROSITE" id="PS51094">
    <property type="entry name" value="PTS_EIIA_TYPE_2"/>
    <property type="match status" value="1"/>
</dbReference>
<evidence type="ECO:0000259" key="1">
    <source>
        <dbReference type="PROSITE" id="PS51094"/>
    </source>
</evidence>
<accession>A0A1H0A3K6</accession>
<dbReference type="RefSeq" id="WP_092612978.1">
    <property type="nucleotide sequence ID" value="NZ_FNHU01000021.1"/>
</dbReference>
<dbReference type="EMBL" id="FNHU01000021">
    <property type="protein sequence ID" value="SDN27543.1"/>
    <property type="molecule type" value="Genomic_DNA"/>
</dbReference>
<reference evidence="2 3" key="1">
    <citation type="submission" date="2016-10" db="EMBL/GenBank/DDBJ databases">
        <authorList>
            <person name="de Groot N.N."/>
        </authorList>
    </citation>
    <scope>NUCLEOTIDE SEQUENCE [LARGE SCALE GENOMIC DNA]</scope>
    <source>
        <strain evidence="2 3">KPR-7B</strain>
    </source>
</reference>
<dbReference type="PANTHER" id="PTHR47738:SF3">
    <property type="entry name" value="PHOSPHOTRANSFERASE SYSTEM MANNITOL_FRUCTOSE-SPECIFIC IIA DOMAIN CONTAINING PROTEIN"/>
    <property type="match status" value="1"/>
</dbReference>
<proteinExistence type="predicted"/>
<evidence type="ECO:0000313" key="2">
    <source>
        <dbReference type="EMBL" id="SDN27543.1"/>
    </source>
</evidence>
<sequence>MQLDLLKRDLVRLDWEVRDQEEFFGRISAELRQGGYIRESFREALAERERKYPTALPTAPEAVAIPHSDTEHIVTPFIAPVRLAKPIDWREMGNDDVIHPVRFIFVLGFVQEDRHVEVLQILLQAFQDPDFMEQLSGARTPDEYYRVLSDRSGLAAA</sequence>
<dbReference type="InterPro" id="IPR016152">
    <property type="entry name" value="PTrfase/Anion_transptr"/>
</dbReference>
<dbReference type="OrthoDB" id="3192919at2"/>
<gene>
    <name evidence="2" type="ORF">SAMN04487766_12126</name>
</gene>